<keyword evidence="1" id="KW-0812">Transmembrane</keyword>
<keyword evidence="1" id="KW-0472">Membrane</keyword>
<evidence type="ECO:0000313" key="3">
    <source>
        <dbReference type="Proteomes" id="UP000237865"/>
    </source>
</evidence>
<name>A0A2S5RA27_9MOLU</name>
<evidence type="ECO:0000313" key="2">
    <source>
        <dbReference type="EMBL" id="PPE04153.1"/>
    </source>
</evidence>
<accession>A0A2S5RA27</accession>
<comment type="caution">
    <text evidence="2">The sequence shown here is derived from an EMBL/GenBank/DDBJ whole genome shotgun (WGS) entry which is preliminary data.</text>
</comment>
<proteinExistence type="predicted"/>
<evidence type="ECO:0000256" key="1">
    <source>
        <dbReference type="SAM" id="Phobius"/>
    </source>
</evidence>
<reference evidence="2 3" key="1">
    <citation type="submission" date="2017-11" db="EMBL/GenBank/DDBJ databases">
        <title>Genome sequence of Entomoplasma lucivorax PIPN-2 (ATCC 49196).</title>
        <authorList>
            <person name="Lo W.-S."/>
            <person name="Gasparich G.E."/>
            <person name="Kuo C.-H."/>
        </authorList>
    </citation>
    <scope>NUCLEOTIDE SEQUENCE [LARGE SCALE GENOMIC DNA]</scope>
    <source>
        <strain evidence="2 3">PIPN-2</strain>
    </source>
</reference>
<dbReference type="RefSeq" id="WP_028126881.1">
    <property type="nucleotide sequence ID" value="NZ_PHNE01000006.1"/>
</dbReference>
<feature type="transmembrane region" description="Helical" evidence="1">
    <location>
        <begin position="26"/>
        <end position="47"/>
    </location>
</feature>
<gene>
    <name evidence="2" type="ORF">ELUCI_v1c09330</name>
</gene>
<dbReference type="EMBL" id="PHNE01000006">
    <property type="protein sequence ID" value="PPE04153.1"/>
    <property type="molecule type" value="Genomic_DNA"/>
</dbReference>
<keyword evidence="1" id="KW-1133">Transmembrane helix</keyword>
<protein>
    <submittedName>
        <fullName evidence="2">Uncharacterized protein</fullName>
    </submittedName>
</protein>
<sequence length="162" mass="18473">MIAKSTQTSSPTSDTPQQPANKKFKIAIIIMAVMLVIAFALSAFAFIKYHNLKSQLKDRQTKLVLRTFKKVDVNNQPTSFATPIKEGEDGYLNFNKLLDSKWFGETVLDYFKANKETLKVGFDNFGMCLQLMGFQAKLGQLVHQHEESFEKWMLTQLELALD</sequence>
<dbReference type="AlphaFoldDB" id="A0A2S5RA27"/>
<organism evidence="2 3">
    <name type="scientific">Williamsoniiplasma lucivorax</name>
    <dbReference type="NCBI Taxonomy" id="209274"/>
    <lineage>
        <taxon>Bacteria</taxon>
        <taxon>Bacillati</taxon>
        <taxon>Mycoplasmatota</taxon>
        <taxon>Mollicutes</taxon>
        <taxon>Entomoplasmatales</taxon>
        <taxon>Williamsoniiplasma</taxon>
    </lineage>
</organism>
<keyword evidence="3" id="KW-1185">Reference proteome</keyword>
<dbReference type="Proteomes" id="UP000237865">
    <property type="component" value="Unassembled WGS sequence"/>
</dbReference>